<feature type="site" description="Important for catalytic activity, responsible for pKa modulation of the active site Glu and correct orientation of both the proton donor and substrate" evidence="8">
    <location>
        <position position="157"/>
    </location>
</feature>
<reference evidence="10" key="1">
    <citation type="submission" date="2019-04" db="EMBL/GenBank/DDBJ databases">
        <title>Evolution of Biomass-Degrading Anaerobic Consortia Revealed by Metagenomics.</title>
        <authorList>
            <person name="Peng X."/>
        </authorList>
    </citation>
    <scope>NUCLEOTIDE SEQUENCE</scope>
    <source>
        <strain evidence="10">SIG141</strain>
    </source>
</reference>
<evidence type="ECO:0000256" key="8">
    <source>
        <dbReference type="PIRSR" id="PIRSR026534-3"/>
    </source>
</evidence>
<keyword evidence="3 5" id="KW-0378">Hydrolase</keyword>
<feature type="binding site" evidence="7">
    <location>
        <begin position="174"/>
        <end position="176"/>
    </location>
    <ligand>
        <name>substrate</name>
    </ligand>
</feature>
<dbReference type="Proteomes" id="UP000763088">
    <property type="component" value="Unassembled WGS sequence"/>
</dbReference>
<dbReference type="SUPFAM" id="SSF75005">
    <property type="entry name" value="Arabinanase/levansucrase/invertase"/>
    <property type="match status" value="1"/>
</dbReference>
<sequence length="350" mass="39396">MRTSVISVMLFALSATIPAQAQQHQRRGLPFITDTPMVHDPVMAYEDSTYHIFATGMGIQHMTSVDRKNWTVHTEPVMSVIPKWTHDSVPGFTHHVWAPDIIQWHGRWWMAYSCSTFGKNGSTIGLLSTRKLASGIWDDEGSIVTSREKRDNWNAIDPNFVIDDKDQPWIVWGSFWDGIQLARLDTTMHIAKGYKPQTIARRFNLNSKASKNALPINPNPPKNPTSDFAGPNAIEAPFIFKHNGYYYLFVSWDYCCQGSKSNYRVAVGRSKNVEGPYLDSKGIDMRYGGGDLFIEGDKKNFEAAGHCAAYHIDGQDIFICHGYSIAHQGASILIQRPISWTADGWPKLAN</sequence>
<dbReference type="AlphaFoldDB" id="A0A928BQG2"/>
<feature type="binding site" evidence="7">
    <location>
        <begin position="154"/>
        <end position="157"/>
    </location>
    <ligand>
        <name>substrate</name>
    </ligand>
</feature>
<dbReference type="InterPro" id="IPR050727">
    <property type="entry name" value="GH43_arabinanases"/>
</dbReference>
<evidence type="ECO:0000313" key="10">
    <source>
        <dbReference type="EMBL" id="MBE6265528.1"/>
    </source>
</evidence>
<name>A0A928BQG2_XYLRU</name>
<gene>
    <name evidence="10" type="ORF">E7102_03510</name>
</gene>
<dbReference type="GO" id="GO:0046558">
    <property type="term" value="F:arabinan endo-1,5-alpha-L-arabinosidase activity"/>
    <property type="evidence" value="ECO:0007669"/>
    <property type="project" value="InterPro"/>
</dbReference>
<dbReference type="PANTHER" id="PTHR43301:SF3">
    <property type="entry name" value="ARABINAN ENDO-1,5-ALPHA-L-ARABINOSIDASE A-RELATED"/>
    <property type="match status" value="1"/>
</dbReference>
<evidence type="ECO:0000256" key="6">
    <source>
        <dbReference type="PIRSR" id="PIRSR026534-1"/>
    </source>
</evidence>
<accession>A0A928BQG2</accession>
<evidence type="ECO:0000256" key="2">
    <source>
        <dbReference type="ARBA" id="ARBA00009865"/>
    </source>
</evidence>
<feature type="signal peptide" evidence="9">
    <location>
        <begin position="1"/>
        <end position="21"/>
    </location>
</feature>
<organism evidence="10 11">
    <name type="scientific">Xylanibacter ruminicola</name>
    <name type="common">Prevotella ruminicola</name>
    <dbReference type="NCBI Taxonomy" id="839"/>
    <lineage>
        <taxon>Bacteria</taxon>
        <taxon>Pseudomonadati</taxon>
        <taxon>Bacteroidota</taxon>
        <taxon>Bacteroidia</taxon>
        <taxon>Bacteroidales</taxon>
        <taxon>Prevotellaceae</taxon>
        <taxon>Xylanibacter</taxon>
    </lineage>
</organism>
<dbReference type="Pfam" id="PF04616">
    <property type="entry name" value="Glyco_hydro_43"/>
    <property type="match status" value="1"/>
</dbReference>
<evidence type="ECO:0000256" key="1">
    <source>
        <dbReference type="ARBA" id="ARBA00004834"/>
    </source>
</evidence>
<feature type="active site" description="Proton donor" evidence="6">
    <location>
        <position position="235"/>
    </location>
</feature>
<dbReference type="Gene3D" id="2.115.10.20">
    <property type="entry name" value="Glycosyl hydrolase domain, family 43"/>
    <property type="match status" value="1"/>
</dbReference>
<evidence type="ECO:0000256" key="7">
    <source>
        <dbReference type="PIRSR" id="PIRSR026534-2"/>
    </source>
</evidence>
<comment type="pathway">
    <text evidence="1 5">Glycan metabolism; L-arabinan degradation.</text>
</comment>
<comment type="caution">
    <text evidence="10">The sequence shown here is derived from an EMBL/GenBank/DDBJ whole genome shotgun (WGS) entry which is preliminary data.</text>
</comment>
<dbReference type="InterPro" id="IPR006710">
    <property type="entry name" value="Glyco_hydro_43"/>
</dbReference>
<evidence type="ECO:0000256" key="3">
    <source>
        <dbReference type="ARBA" id="ARBA00022801"/>
    </source>
</evidence>
<proteinExistence type="inferred from homology"/>
<feature type="chain" id="PRO_5037134998" evidence="9">
    <location>
        <begin position="22"/>
        <end position="350"/>
    </location>
</feature>
<dbReference type="InterPro" id="IPR016840">
    <property type="entry name" value="Glyco_hydro_43_endo_a_Ara-ase"/>
</dbReference>
<feature type="binding site" evidence="7">
    <location>
        <position position="40"/>
    </location>
    <ligand>
        <name>substrate</name>
    </ligand>
</feature>
<keyword evidence="4 5" id="KW-0326">Glycosidase</keyword>
<dbReference type="PANTHER" id="PTHR43301">
    <property type="entry name" value="ARABINAN ENDO-1,5-ALPHA-L-ARABINOSIDASE"/>
    <property type="match status" value="1"/>
</dbReference>
<feature type="active site" description="Proton acceptor" evidence="6">
    <location>
        <position position="40"/>
    </location>
</feature>
<feature type="binding site" evidence="7">
    <location>
        <position position="118"/>
    </location>
    <ligand>
        <name>substrate</name>
    </ligand>
</feature>
<evidence type="ECO:0000256" key="4">
    <source>
        <dbReference type="ARBA" id="ARBA00023295"/>
    </source>
</evidence>
<evidence type="ECO:0000313" key="11">
    <source>
        <dbReference type="Proteomes" id="UP000763088"/>
    </source>
</evidence>
<dbReference type="PIRSF" id="PIRSF026534">
    <property type="entry name" value="Endo_alpha-L-arabinosidase"/>
    <property type="match status" value="1"/>
</dbReference>
<comment type="similarity">
    <text evidence="2 5">Belongs to the glycosyl hydrolase 43 family.</text>
</comment>
<protein>
    <submittedName>
        <fullName evidence="10">Arabinan endo-1,5-alpha-L-arabinosidase</fullName>
    </submittedName>
</protein>
<evidence type="ECO:0000256" key="5">
    <source>
        <dbReference type="PIRNR" id="PIRNR026534"/>
    </source>
</evidence>
<evidence type="ECO:0000256" key="9">
    <source>
        <dbReference type="SAM" id="SignalP"/>
    </source>
</evidence>
<dbReference type="EMBL" id="SUYD01000003">
    <property type="protein sequence ID" value="MBE6265528.1"/>
    <property type="molecule type" value="Genomic_DNA"/>
</dbReference>
<feature type="site" description="Important for substrate recognition" evidence="8">
    <location>
        <position position="306"/>
    </location>
</feature>
<keyword evidence="9" id="KW-0732">Signal</keyword>
<dbReference type="InterPro" id="IPR023296">
    <property type="entry name" value="Glyco_hydro_beta-prop_sf"/>
</dbReference>
<dbReference type="GO" id="GO:0005975">
    <property type="term" value="P:carbohydrate metabolic process"/>
    <property type="evidence" value="ECO:0007669"/>
    <property type="project" value="InterPro"/>
</dbReference>